<dbReference type="EMBL" id="AP023355">
    <property type="protein sequence ID" value="BCJ34058.1"/>
    <property type="molecule type" value="Genomic_DNA"/>
</dbReference>
<evidence type="ECO:0000256" key="5">
    <source>
        <dbReference type="ARBA" id="ARBA00022679"/>
    </source>
</evidence>
<dbReference type="RefSeq" id="WP_203960839.1">
    <property type="nucleotide sequence ID" value="NZ_AP023355.1"/>
</dbReference>
<dbReference type="Gene3D" id="6.10.340.10">
    <property type="match status" value="1"/>
</dbReference>
<dbReference type="EC" id="2.7.13.3" evidence="3"/>
<evidence type="ECO:0000259" key="12">
    <source>
        <dbReference type="PROSITE" id="PS50885"/>
    </source>
</evidence>
<dbReference type="InterPro" id="IPR005467">
    <property type="entry name" value="His_kinase_dom"/>
</dbReference>
<dbReference type="GO" id="GO:0004812">
    <property type="term" value="F:aminoacyl-tRNA ligase activity"/>
    <property type="evidence" value="ECO:0007669"/>
    <property type="project" value="InterPro"/>
</dbReference>
<proteinExistence type="predicted"/>
<keyword evidence="6 10" id="KW-0812">Transmembrane</keyword>
<keyword evidence="5" id="KW-0808">Transferase</keyword>
<feature type="domain" description="Histidine kinase" evidence="11">
    <location>
        <begin position="152"/>
        <end position="367"/>
    </location>
</feature>
<dbReference type="KEGG" id="atl:Athai_15610"/>
<evidence type="ECO:0000256" key="4">
    <source>
        <dbReference type="ARBA" id="ARBA00022553"/>
    </source>
</evidence>
<dbReference type="PANTHER" id="PTHR45436:SF5">
    <property type="entry name" value="SENSOR HISTIDINE KINASE TRCS"/>
    <property type="match status" value="1"/>
</dbReference>
<evidence type="ECO:0000256" key="8">
    <source>
        <dbReference type="ARBA" id="ARBA00022989"/>
    </source>
</evidence>
<feature type="transmembrane region" description="Helical" evidence="10">
    <location>
        <begin position="69"/>
        <end position="90"/>
    </location>
</feature>
<dbReference type="PANTHER" id="PTHR45436">
    <property type="entry name" value="SENSOR HISTIDINE KINASE YKOH"/>
    <property type="match status" value="1"/>
</dbReference>
<dbReference type="SMART" id="SM00388">
    <property type="entry name" value="HisKA"/>
    <property type="match status" value="1"/>
</dbReference>
<comment type="subcellular location">
    <subcellularLocation>
        <location evidence="2">Cell membrane</location>
    </subcellularLocation>
</comment>
<comment type="catalytic activity">
    <reaction evidence="1">
        <text>ATP + protein L-histidine = ADP + protein N-phospho-L-histidine.</text>
        <dbReference type="EC" id="2.7.13.3"/>
    </reaction>
</comment>
<dbReference type="Pfam" id="PF00672">
    <property type="entry name" value="HAMP"/>
    <property type="match status" value="1"/>
</dbReference>
<evidence type="ECO:0000256" key="2">
    <source>
        <dbReference type="ARBA" id="ARBA00004236"/>
    </source>
</evidence>
<keyword evidence="8 10" id="KW-1133">Transmembrane helix</keyword>
<dbReference type="SMART" id="SM00304">
    <property type="entry name" value="HAMP"/>
    <property type="match status" value="1"/>
</dbReference>
<dbReference type="CDD" id="cd06225">
    <property type="entry name" value="HAMP"/>
    <property type="match status" value="1"/>
</dbReference>
<dbReference type="InterPro" id="IPR050428">
    <property type="entry name" value="TCS_sensor_his_kinase"/>
</dbReference>
<organism evidence="13 14">
    <name type="scientific">Actinocatenispora thailandica</name>
    <dbReference type="NCBI Taxonomy" id="227318"/>
    <lineage>
        <taxon>Bacteria</taxon>
        <taxon>Bacillati</taxon>
        <taxon>Actinomycetota</taxon>
        <taxon>Actinomycetes</taxon>
        <taxon>Micromonosporales</taxon>
        <taxon>Micromonosporaceae</taxon>
        <taxon>Actinocatenispora</taxon>
    </lineage>
</organism>
<keyword evidence="10" id="KW-0472">Membrane</keyword>
<evidence type="ECO:0000313" key="13">
    <source>
        <dbReference type="EMBL" id="BCJ34058.1"/>
    </source>
</evidence>
<dbReference type="GO" id="GO:0000155">
    <property type="term" value="F:phosphorelay sensor kinase activity"/>
    <property type="evidence" value="ECO:0007669"/>
    <property type="project" value="InterPro"/>
</dbReference>
<feature type="transmembrane region" description="Helical" evidence="10">
    <location>
        <begin position="21"/>
        <end position="45"/>
    </location>
</feature>
<dbReference type="Gene3D" id="3.30.565.10">
    <property type="entry name" value="Histidine kinase-like ATPase, C-terminal domain"/>
    <property type="match status" value="1"/>
</dbReference>
<evidence type="ECO:0000256" key="6">
    <source>
        <dbReference type="ARBA" id="ARBA00022692"/>
    </source>
</evidence>
<name>A0A7R7HWE7_9ACTN</name>
<keyword evidence="9" id="KW-0902">Two-component regulatory system</keyword>
<evidence type="ECO:0000256" key="1">
    <source>
        <dbReference type="ARBA" id="ARBA00000085"/>
    </source>
</evidence>
<dbReference type="InterPro" id="IPR001412">
    <property type="entry name" value="aa-tRNA-synth_I_CS"/>
</dbReference>
<gene>
    <name evidence="13" type="ORF">Athai_15610</name>
</gene>
<protein>
    <recommendedName>
        <fullName evidence="3">histidine kinase</fullName>
        <ecNumber evidence="3">2.7.13.3</ecNumber>
    </recommendedName>
</protein>
<dbReference type="InterPro" id="IPR003594">
    <property type="entry name" value="HATPase_dom"/>
</dbReference>
<evidence type="ECO:0000256" key="9">
    <source>
        <dbReference type="ARBA" id="ARBA00023012"/>
    </source>
</evidence>
<dbReference type="GO" id="GO:0005886">
    <property type="term" value="C:plasma membrane"/>
    <property type="evidence" value="ECO:0007669"/>
    <property type="project" value="UniProtKB-SubCell"/>
</dbReference>
<keyword evidence="7 13" id="KW-0418">Kinase</keyword>
<dbReference type="SUPFAM" id="SSF55874">
    <property type="entry name" value="ATPase domain of HSP90 chaperone/DNA topoisomerase II/histidine kinase"/>
    <property type="match status" value="1"/>
</dbReference>
<dbReference type="Gene3D" id="1.10.287.130">
    <property type="match status" value="1"/>
</dbReference>
<dbReference type="Proteomes" id="UP000611640">
    <property type="component" value="Chromosome"/>
</dbReference>
<evidence type="ECO:0000313" key="14">
    <source>
        <dbReference type="Proteomes" id="UP000611640"/>
    </source>
</evidence>
<dbReference type="CDD" id="cd00082">
    <property type="entry name" value="HisKA"/>
    <property type="match status" value="1"/>
</dbReference>
<dbReference type="SMART" id="SM00387">
    <property type="entry name" value="HATPase_c"/>
    <property type="match status" value="1"/>
</dbReference>
<dbReference type="PROSITE" id="PS50109">
    <property type="entry name" value="HIS_KIN"/>
    <property type="match status" value="1"/>
</dbReference>
<dbReference type="SUPFAM" id="SSF158472">
    <property type="entry name" value="HAMP domain-like"/>
    <property type="match status" value="1"/>
</dbReference>
<feature type="domain" description="HAMP" evidence="12">
    <location>
        <begin position="91"/>
        <end position="144"/>
    </location>
</feature>
<dbReference type="AlphaFoldDB" id="A0A7R7HWE7"/>
<dbReference type="PROSITE" id="PS00178">
    <property type="entry name" value="AA_TRNA_LIGASE_I"/>
    <property type="match status" value="1"/>
</dbReference>
<dbReference type="InterPro" id="IPR036097">
    <property type="entry name" value="HisK_dim/P_sf"/>
</dbReference>
<dbReference type="InterPro" id="IPR036890">
    <property type="entry name" value="HATPase_C_sf"/>
</dbReference>
<keyword evidence="14" id="KW-1185">Reference proteome</keyword>
<dbReference type="InterPro" id="IPR003660">
    <property type="entry name" value="HAMP_dom"/>
</dbReference>
<evidence type="ECO:0000256" key="10">
    <source>
        <dbReference type="SAM" id="Phobius"/>
    </source>
</evidence>
<dbReference type="SUPFAM" id="SSF47384">
    <property type="entry name" value="Homodimeric domain of signal transducing histidine kinase"/>
    <property type="match status" value="1"/>
</dbReference>
<dbReference type="Pfam" id="PF00512">
    <property type="entry name" value="HisKA"/>
    <property type="match status" value="1"/>
</dbReference>
<evidence type="ECO:0000256" key="3">
    <source>
        <dbReference type="ARBA" id="ARBA00012438"/>
    </source>
</evidence>
<evidence type="ECO:0000259" key="11">
    <source>
        <dbReference type="PROSITE" id="PS50109"/>
    </source>
</evidence>
<sequence length="367" mass="38566">MPAPRPLTSLLRARRPVLRAQLTLLYSGLFLAVLAAVLLATNLLYGHTASRAPAGAPASPADSSSRFDVGPALVGLSAAIVALLGAWWLAGRFLRPLHAITTAAQQISATNLNRRLAVRGPDDELTRLGSTLNDLLSRLEAAFAAQRHFVANASHELRTPLAGQRTLLQVALADPHADAASLRAACTQAVALGAQQERLIDALLVLATSERGIERHDPFDLAELTGAVLAGRRAEADERRIRIDARLDTAPAAGDPRLVELLVANLVDNALRHNDADGTVEIATGPGPAGGATITVGNTGPVVRPDEIDRLFQPFQQAGGQRLRHDDGHGLGLAIVAAIARTHQATLTARPRPAGGLDVTVDFPPGH</sequence>
<evidence type="ECO:0000256" key="7">
    <source>
        <dbReference type="ARBA" id="ARBA00022777"/>
    </source>
</evidence>
<reference evidence="13 14" key="1">
    <citation type="submission" date="2020-08" db="EMBL/GenBank/DDBJ databases">
        <title>Whole genome shotgun sequence of Actinocatenispora thailandica NBRC 105041.</title>
        <authorList>
            <person name="Komaki H."/>
            <person name="Tamura T."/>
        </authorList>
    </citation>
    <scope>NUCLEOTIDE SEQUENCE [LARGE SCALE GENOMIC DNA]</scope>
    <source>
        <strain evidence="13 14">NBRC 105041</strain>
    </source>
</reference>
<dbReference type="GO" id="GO:0006418">
    <property type="term" value="P:tRNA aminoacylation for protein translation"/>
    <property type="evidence" value="ECO:0007669"/>
    <property type="project" value="InterPro"/>
</dbReference>
<keyword evidence="4" id="KW-0597">Phosphoprotein</keyword>
<accession>A0A7R7HWE7</accession>
<dbReference type="GO" id="GO:0005524">
    <property type="term" value="F:ATP binding"/>
    <property type="evidence" value="ECO:0007669"/>
    <property type="project" value="InterPro"/>
</dbReference>
<dbReference type="Pfam" id="PF02518">
    <property type="entry name" value="HATPase_c"/>
    <property type="match status" value="1"/>
</dbReference>
<dbReference type="InterPro" id="IPR003661">
    <property type="entry name" value="HisK_dim/P_dom"/>
</dbReference>
<dbReference type="PROSITE" id="PS50885">
    <property type="entry name" value="HAMP"/>
    <property type="match status" value="1"/>
</dbReference>